<accession>A0A1M6DW44</accession>
<evidence type="ECO:0000313" key="1">
    <source>
        <dbReference type="EMBL" id="SHI77340.1"/>
    </source>
</evidence>
<protein>
    <submittedName>
        <fullName evidence="1">Uncharacterized protein</fullName>
    </submittedName>
</protein>
<name>A0A1M6DW44_9RHOB</name>
<evidence type="ECO:0000313" key="2">
    <source>
        <dbReference type="Proteomes" id="UP000183982"/>
    </source>
</evidence>
<sequence length="80" mass="9038">MSISIPEMHCFFFVNKTRLVLNRDNARLVGASGAYWIKPKSHKAIVLILKLMRLQVRSGSAFNLISIMQSEGRADWIGTC</sequence>
<organism evidence="1 2">
    <name type="scientific">Shimia gijangensis</name>
    <dbReference type="NCBI Taxonomy" id="1470563"/>
    <lineage>
        <taxon>Bacteria</taxon>
        <taxon>Pseudomonadati</taxon>
        <taxon>Pseudomonadota</taxon>
        <taxon>Alphaproteobacteria</taxon>
        <taxon>Rhodobacterales</taxon>
        <taxon>Roseobacteraceae</taxon>
    </lineage>
</organism>
<reference evidence="2" key="1">
    <citation type="submission" date="2016-11" db="EMBL/GenBank/DDBJ databases">
        <authorList>
            <person name="Varghese N."/>
            <person name="Submissions S."/>
        </authorList>
    </citation>
    <scope>NUCLEOTIDE SEQUENCE [LARGE SCALE GENOMIC DNA]</scope>
    <source>
        <strain evidence="2">DSM 100564</strain>
    </source>
</reference>
<dbReference type="Proteomes" id="UP000183982">
    <property type="component" value="Unassembled WGS sequence"/>
</dbReference>
<keyword evidence="2" id="KW-1185">Reference proteome</keyword>
<dbReference type="EMBL" id="FQZQ01000003">
    <property type="protein sequence ID" value="SHI77340.1"/>
    <property type="molecule type" value="Genomic_DNA"/>
</dbReference>
<dbReference type="AlphaFoldDB" id="A0A1M6DW44"/>
<proteinExistence type="predicted"/>
<gene>
    <name evidence="1" type="ORF">SAMN05444000_10322</name>
</gene>